<dbReference type="PROSITE" id="PS50222">
    <property type="entry name" value="EF_HAND_2"/>
    <property type="match status" value="2"/>
</dbReference>
<feature type="signal peptide" evidence="4">
    <location>
        <begin position="1"/>
        <end position="22"/>
    </location>
</feature>
<dbReference type="EMBL" id="PFFQ01000062">
    <property type="protein sequence ID" value="PIW14227.1"/>
    <property type="molecule type" value="Genomic_DNA"/>
</dbReference>
<dbReference type="PANTHER" id="PTHR10827">
    <property type="entry name" value="RETICULOCALBIN"/>
    <property type="match status" value="1"/>
</dbReference>
<keyword evidence="2" id="KW-0677">Repeat</keyword>
<evidence type="ECO:0000256" key="2">
    <source>
        <dbReference type="ARBA" id="ARBA00022737"/>
    </source>
</evidence>
<reference evidence="6 7" key="1">
    <citation type="submission" date="2017-09" db="EMBL/GenBank/DDBJ databases">
        <title>Depth-based differentiation of microbial function through sediment-hosted aquifers and enrichment of novel symbionts in the deep terrestrial subsurface.</title>
        <authorList>
            <person name="Probst A.J."/>
            <person name="Ladd B."/>
            <person name="Jarett J.K."/>
            <person name="Geller-Mcgrath D.E."/>
            <person name="Sieber C.M."/>
            <person name="Emerson J.B."/>
            <person name="Anantharaman K."/>
            <person name="Thomas B.C."/>
            <person name="Malmstrom R."/>
            <person name="Stieglmeier M."/>
            <person name="Klingl A."/>
            <person name="Woyke T."/>
            <person name="Ryan C.M."/>
            <person name="Banfield J.F."/>
        </authorList>
    </citation>
    <scope>NUCLEOTIDE SEQUENCE [LARGE SCALE GENOMIC DNA]</scope>
    <source>
        <strain evidence="6">CG17_big_fil_post_rev_8_21_14_2_50_48_46</strain>
    </source>
</reference>
<evidence type="ECO:0000256" key="3">
    <source>
        <dbReference type="SAM" id="MobiDB-lite"/>
    </source>
</evidence>
<feature type="chain" id="PRO_5014779440" description="EF-hand domain-containing protein" evidence="4">
    <location>
        <begin position="23"/>
        <end position="138"/>
    </location>
</feature>
<dbReference type="Pfam" id="PF13202">
    <property type="entry name" value="EF-hand_5"/>
    <property type="match status" value="2"/>
</dbReference>
<feature type="domain" description="EF-hand" evidence="5">
    <location>
        <begin position="80"/>
        <end position="115"/>
    </location>
</feature>
<dbReference type="AlphaFoldDB" id="A0A2M7FY63"/>
<dbReference type="InterPro" id="IPR002048">
    <property type="entry name" value="EF_hand_dom"/>
</dbReference>
<dbReference type="InterPro" id="IPR018247">
    <property type="entry name" value="EF_Hand_1_Ca_BS"/>
</dbReference>
<feature type="region of interest" description="Disordered" evidence="3">
    <location>
        <begin position="117"/>
        <end position="138"/>
    </location>
</feature>
<organism evidence="6 7">
    <name type="scientific">bacterium (Candidatus Blackallbacteria) CG17_big_fil_post_rev_8_21_14_2_50_48_46</name>
    <dbReference type="NCBI Taxonomy" id="2014261"/>
    <lineage>
        <taxon>Bacteria</taxon>
        <taxon>Candidatus Blackallbacteria</taxon>
    </lineage>
</organism>
<accession>A0A2M7FY63</accession>
<dbReference type="Gene3D" id="1.10.238.10">
    <property type="entry name" value="EF-hand"/>
    <property type="match status" value="2"/>
</dbReference>
<dbReference type="GO" id="GO:0005509">
    <property type="term" value="F:calcium ion binding"/>
    <property type="evidence" value="ECO:0007669"/>
    <property type="project" value="InterPro"/>
</dbReference>
<evidence type="ECO:0000313" key="6">
    <source>
        <dbReference type="EMBL" id="PIW14227.1"/>
    </source>
</evidence>
<dbReference type="Proteomes" id="UP000231019">
    <property type="component" value="Unassembled WGS sequence"/>
</dbReference>
<dbReference type="PANTHER" id="PTHR10827:SF98">
    <property type="entry name" value="45 KDA CALCIUM-BINDING PROTEIN"/>
    <property type="match status" value="1"/>
</dbReference>
<protein>
    <recommendedName>
        <fullName evidence="5">EF-hand domain-containing protein</fullName>
    </recommendedName>
</protein>
<dbReference type="InterPro" id="IPR011992">
    <property type="entry name" value="EF-hand-dom_pair"/>
</dbReference>
<name>A0A2M7FY63_9BACT</name>
<dbReference type="PROSITE" id="PS00018">
    <property type="entry name" value="EF_HAND_1"/>
    <property type="match status" value="2"/>
</dbReference>
<dbReference type="SUPFAM" id="SSF47473">
    <property type="entry name" value="EF-hand"/>
    <property type="match status" value="1"/>
</dbReference>
<keyword evidence="1" id="KW-0479">Metal-binding</keyword>
<sequence length="138" mass="15780">MSIKPFALALCLGLLFTLSAQAKPRGERFENLDLNKDGKITQLEMQMVSRERFQKADQNKDGFLVPEEVLELMPFFVRNQARKPVTEYLQKQDTNKDGKVSLDEVMAHASKRFARLDSDKNGSLSPEEFKRNAGKMEL</sequence>
<evidence type="ECO:0000259" key="5">
    <source>
        <dbReference type="PROSITE" id="PS50222"/>
    </source>
</evidence>
<feature type="domain" description="EF-hand" evidence="5">
    <location>
        <begin position="44"/>
        <end position="79"/>
    </location>
</feature>
<evidence type="ECO:0000256" key="1">
    <source>
        <dbReference type="ARBA" id="ARBA00022723"/>
    </source>
</evidence>
<gene>
    <name evidence="6" type="ORF">COW36_22420</name>
</gene>
<dbReference type="Pfam" id="PF13499">
    <property type="entry name" value="EF-hand_7"/>
    <property type="match status" value="1"/>
</dbReference>
<keyword evidence="4" id="KW-0732">Signal</keyword>
<comment type="caution">
    <text evidence="6">The sequence shown here is derived from an EMBL/GenBank/DDBJ whole genome shotgun (WGS) entry which is preliminary data.</text>
</comment>
<evidence type="ECO:0000256" key="4">
    <source>
        <dbReference type="SAM" id="SignalP"/>
    </source>
</evidence>
<feature type="compositionally biased region" description="Basic and acidic residues" evidence="3">
    <location>
        <begin position="127"/>
        <end position="138"/>
    </location>
</feature>
<proteinExistence type="predicted"/>
<evidence type="ECO:0000313" key="7">
    <source>
        <dbReference type="Proteomes" id="UP000231019"/>
    </source>
</evidence>